<dbReference type="InterPro" id="IPR013324">
    <property type="entry name" value="RNA_pol_sigma_r3/r4-like"/>
</dbReference>
<name>A0ABX8B2X2_9BACT</name>
<reference evidence="8 9" key="1">
    <citation type="submission" date="2021-03" db="EMBL/GenBank/DDBJ databases">
        <title>Genomic and phenotypic characterization of Chloracidobacterium isolates provides evidence for multiple species.</title>
        <authorList>
            <person name="Saini M.K."/>
            <person name="Costas A.M.G."/>
            <person name="Tank M."/>
            <person name="Bryant D.A."/>
        </authorList>
    </citation>
    <scope>NUCLEOTIDE SEQUENCE [LARGE SCALE GENOMIC DNA]</scope>
    <source>
        <strain evidence="8 9">N</strain>
    </source>
</reference>
<protein>
    <submittedName>
        <fullName evidence="8">Sigma-70 family RNA polymerase sigma factor</fullName>
    </submittedName>
</protein>
<dbReference type="Gene3D" id="1.10.1740.10">
    <property type="match status" value="1"/>
</dbReference>
<dbReference type="Gene3D" id="1.10.10.10">
    <property type="entry name" value="Winged helix-like DNA-binding domain superfamily/Winged helix DNA-binding domain"/>
    <property type="match status" value="1"/>
</dbReference>
<dbReference type="InterPro" id="IPR007627">
    <property type="entry name" value="RNA_pol_sigma70_r2"/>
</dbReference>
<accession>A0ABX8B2X2</accession>
<evidence type="ECO:0000259" key="7">
    <source>
        <dbReference type="Pfam" id="PF08281"/>
    </source>
</evidence>
<dbReference type="Proteomes" id="UP000677668">
    <property type="component" value="Chromosome 1"/>
</dbReference>
<evidence type="ECO:0000256" key="2">
    <source>
        <dbReference type="ARBA" id="ARBA00023015"/>
    </source>
</evidence>
<dbReference type="SUPFAM" id="SSF88946">
    <property type="entry name" value="Sigma2 domain of RNA polymerase sigma factors"/>
    <property type="match status" value="1"/>
</dbReference>
<dbReference type="NCBIfam" id="TIGR02937">
    <property type="entry name" value="sigma70-ECF"/>
    <property type="match status" value="1"/>
</dbReference>
<feature type="domain" description="RNA polymerase sigma-70 region 2" evidence="6">
    <location>
        <begin position="26"/>
        <end position="90"/>
    </location>
</feature>
<dbReference type="InterPro" id="IPR013325">
    <property type="entry name" value="RNA_pol_sigma_r2"/>
</dbReference>
<keyword evidence="9" id="KW-1185">Reference proteome</keyword>
<evidence type="ECO:0000313" key="9">
    <source>
        <dbReference type="Proteomes" id="UP000677668"/>
    </source>
</evidence>
<feature type="domain" description="RNA polymerase sigma factor 70 region 4 type 2" evidence="7">
    <location>
        <begin position="123"/>
        <end position="169"/>
    </location>
</feature>
<keyword evidence="5" id="KW-0804">Transcription</keyword>
<gene>
    <name evidence="8" type="ORF">J8C05_05195</name>
</gene>
<dbReference type="PANTHER" id="PTHR43133:SF8">
    <property type="entry name" value="RNA POLYMERASE SIGMA FACTOR HI_1459-RELATED"/>
    <property type="match status" value="1"/>
</dbReference>
<dbReference type="InterPro" id="IPR039425">
    <property type="entry name" value="RNA_pol_sigma-70-like"/>
</dbReference>
<evidence type="ECO:0000256" key="5">
    <source>
        <dbReference type="ARBA" id="ARBA00023163"/>
    </source>
</evidence>
<sequence>MSAWGSTVAALVRAAQQGDTAAFERLYQMFAPMVHGLLVARLPLDEVDDIMQDVFFTAFRQLGTIREPAAFGGWLGAIARQKAADFFRRSHQTESLDAASAEMMARSGELDTRLDARTILGHIRQLPETYAETLTLRLVEGMTGQEIAAVTGLTPDSVRVNLHRGLRLLRERLGLGDSYNGKTDGV</sequence>
<comment type="similarity">
    <text evidence="1">Belongs to the sigma-70 factor family. ECF subfamily.</text>
</comment>
<evidence type="ECO:0000259" key="6">
    <source>
        <dbReference type="Pfam" id="PF04542"/>
    </source>
</evidence>
<dbReference type="InterPro" id="IPR036388">
    <property type="entry name" value="WH-like_DNA-bd_sf"/>
</dbReference>
<dbReference type="SUPFAM" id="SSF88659">
    <property type="entry name" value="Sigma3 and sigma4 domains of RNA polymerase sigma factors"/>
    <property type="match status" value="1"/>
</dbReference>
<proteinExistence type="inferred from homology"/>
<dbReference type="Pfam" id="PF08281">
    <property type="entry name" value="Sigma70_r4_2"/>
    <property type="match status" value="1"/>
</dbReference>
<dbReference type="PANTHER" id="PTHR43133">
    <property type="entry name" value="RNA POLYMERASE ECF-TYPE SIGMA FACTO"/>
    <property type="match status" value="1"/>
</dbReference>
<evidence type="ECO:0000256" key="1">
    <source>
        <dbReference type="ARBA" id="ARBA00010641"/>
    </source>
</evidence>
<dbReference type="Pfam" id="PF04542">
    <property type="entry name" value="Sigma70_r2"/>
    <property type="match status" value="1"/>
</dbReference>
<keyword evidence="2" id="KW-0805">Transcription regulation</keyword>
<evidence type="ECO:0000256" key="4">
    <source>
        <dbReference type="ARBA" id="ARBA00023125"/>
    </source>
</evidence>
<keyword evidence="3" id="KW-0731">Sigma factor</keyword>
<evidence type="ECO:0000313" key="8">
    <source>
        <dbReference type="EMBL" id="QUV94952.1"/>
    </source>
</evidence>
<dbReference type="InterPro" id="IPR014284">
    <property type="entry name" value="RNA_pol_sigma-70_dom"/>
</dbReference>
<evidence type="ECO:0000256" key="3">
    <source>
        <dbReference type="ARBA" id="ARBA00023082"/>
    </source>
</evidence>
<dbReference type="InterPro" id="IPR013249">
    <property type="entry name" value="RNA_pol_sigma70_r4_t2"/>
</dbReference>
<keyword evidence="4" id="KW-0238">DNA-binding</keyword>
<dbReference type="EMBL" id="CP072642">
    <property type="protein sequence ID" value="QUV94952.1"/>
    <property type="molecule type" value="Genomic_DNA"/>
</dbReference>
<organism evidence="8 9">
    <name type="scientific">Chloracidobacterium sp. N</name>
    <dbReference type="NCBI Taxonomy" id="2821540"/>
    <lineage>
        <taxon>Bacteria</taxon>
        <taxon>Pseudomonadati</taxon>
        <taxon>Acidobacteriota</taxon>
        <taxon>Terriglobia</taxon>
        <taxon>Terriglobales</taxon>
        <taxon>Acidobacteriaceae</taxon>
        <taxon>Chloracidobacterium</taxon>
        <taxon>Chloracidobacterium aggregatum</taxon>
    </lineage>
</organism>